<feature type="non-terminal residue" evidence="2">
    <location>
        <position position="50"/>
    </location>
</feature>
<protein>
    <submittedName>
        <fullName evidence="2">Efflux transporter periplasmic adaptor subunit</fullName>
    </submittedName>
</protein>
<dbReference type="Proteomes" id="UP000642920">
    <property type="component" value="Unassembled WGS sequence"/>
</dbReference>
<evidence type="ECO:0000256" key="1">
    <source>
        <dbReference type="SAM" id="Phobius"/>
    </source>
</evidence>
<evidence type="ECO:0000313" key="3">
    <source>
        <dbReference type="Proteomes" id="UP000642920"/>
    </source>
</evidence>
<sequence>MMELKVNNKVRQIIEEMKKQIIYIVALVLMVSVFTGCGSKSADSSAEASH</sequence>
<name>A0A937ABJ6_9BACT</name>
<keyword evidence="1" id="KW-0812">Transmembrane</keyword>
<reference evidence="2" key="1">
    <citation type="submission" date="2021-01" db="EMBL/GenBank/DDBJ databases">
        <title>Marivirga sp. nov., isolated from intertidal surface sediments.</title>
        <authorList>
            <person name="Zhang M."/>
        </authorList>
    </citation>
    <scope>NUCLEOTIDE SEQUENCE</scope>
    <source>
        <strain evidence="2">SM1354</strain>
    </source>
</reference>
<dbReference type="EMBL" id="JAERQG010000013">
    <property type="protein sequence ID" value="MBL0767185.1"/>
    <property type="molecule type" value="Genomic_DNA"/>
</dbReference>
<keyword evidence="1" id="KW-0472">Membrane</keyword>
<evidence type="ECO:0000313" key="2">
    <source>
        <dbReference type="EMBL" id="MBL0767185.1"/>
    </source>
</evidence>
<comment type="caution">
    <text evidence="2">The sequence shown here is derived from an EMBL/GenBank/DDBJ whole genome shotgun (WGS) entry which is preliminary data.</text>
</comment>
<proteinExistence type="predicted"/>
<keyword evidence="1" id="KW-1133">Transmembrane helix</keyword>
<keyword evidence="3" id="KW-1185">Reference proteome</keyword>
<gene>
    <name evidence="2" type="ORF">JKP34_18125</name>
</gene>
<feature type="transmembrane region" description="Helical" evidence="1">
    <location>
        <begin position="21"/>
        <end position="42"/>
    </location>
</feature>
<dbReference type="AlphaFoldDB" id="A0A937ABJ6"/>
<organism evidence="2 3">
    <name type="scientific">Marivirga atlantica</name>
    <dbReference type="NCBI Taxonomy" id="1548457"/>
    <lineage>
        <taxon>Bacteria</taxon>
        <taxon>Pseudomonadati</taxon>
        <taxon>Bacteroidota</taxon>
        <taxon>Cytophagia</taxon>
        <taxon>Cytophagales</taxon>
        <taxon>Marivirgaceae</taxon>
        <taxon>Marivirga</taxon>
    </lineage>
</organism>
<accession>A0A937ABJ6</accession>